<dbReference type="AlphaFoldDB" id="A0AAV5T0U5"/>
<reference evidence="2" key="1">
    <citation type="submission" date="2023-10" db="EMBL/GenBank/DDBJ databases">
        <title>Genome assembly of Pristionchus species.</title>
        <authorList>
            <person name="Yoshida K."/>
            <person name="Sommer R.J."/>
        </authorList>
    </citation>
    <scope>NUCLEOTIDE SEQUENCE</scope>
    <source>
        <strain evidence="2">RS0144</strain>
    </source>
</reference>
<name>A0AAV5T0U5_9BILA</name>
<feature type="chain" id="PRO_5043753077" evidence="1">
    <location>
        <begin position="27"/>
        <end position="191"/>
    </location>
</feature>
<dbReference type="EMBL" id="BTSX01000003">
    <property type="protein sequence ID" value="GMS87848.1"/>
    <property type="molecule type" value="Genomic_DNA"/>
</dbReference>
<protein>
    <submittedName>
        <fullName evidence="2">Uncharacterized protein</fullName>
    </submittedName>
</protein>
<evidence type="ECO:0000256" key="1">
    <source>
        <dbReference type="SAM" id="SignalP"/>
    </source>
</evidence>
<dbReference type="Proteomes" id="UP001432027">
    <property type="component" value="Unassembled WGS sequence"/>
</dbReference>
<gene>
    <name evidence="2" type="ORF">PENTCL1PPCAC_10023</name>
</gene>
<sequence>LCDMNWLEMLNNTVSFLLSLLIPTTAQQSAMRYSADVAANAPWYHPRTELFIDSAGPAQSPPVDLTECSKECITVEDCPFDQSCFGATLARPGCCLPALTPNATGCVSDEQCRRSCDSTICDMEQQPSRCLCEPGTHFLFEKCWKRCPPFAEEMPVVDMRGFSYCKLRTSESVARLVMHRSKRAIGKNAFC</sequence>
<accession>A0AAV5T0U5</accession>
<organism evidence="2 3">
    <name type="scientific">Pristionchus entomophagus</name>
    <dbReference type="NCBI Taxonomy" id="358040"/>
    <lineage>
        <taxon>Eukaryota</taxon>
        <taxon>Metazoa</taxon>
        <taxon>Ecdysozoa</taxon>
        <taxon>Nematoda</taxon>
        <taxon>Chromadorea</taxon>
        <taxon>Rhabditida</taxon>
        <taxon>Rhabditina</taxon>
        <taxon>Diplogasteromorpha</taxon>
        <taxon>Diplogasteroidea</taxon>
        <taxon>Neodiplogasteridae</taxon>
        <taxon>Pristionchus</taxon>
    </lineage>
</organism>
<comment type="caution">
    <text evidence="2">The sequence shown here is derived from an EMBL/GenBank/DDBJ whole genome shotgun (WGS) entry which is preliminary data.</text>
</comment>
<proteinExistence type="predicted"/>
<keyword evidence="3" id="KW-1185">Reference proteome</keyword>
<feature type="signal peptide" evidence="1">
    <location>
        <begin position="1"/>
        <end position="26"/>
    </location>
</feature>
<evidence type="ECO:0000313" key="3">
    <source>
        <dbReference type="Proteomes" id="UP001432027"/>
    </source>
</evidence>
<evidence type="ECO:0000313" key="2">
    <source>
        <dbReference type="EMBL" id="GMS87848.1"/>
    </source>
</evidence>
<keyword evidence="1" id="KW-0732">Signal</keyword>
<feature type="non-terminal residue" evidence="2">
    <location>
        <position position="1"/>
    </location>
</feature>